<dbReference type="InterPro" id="IPR036236">
    <property type="entry name" value="Znf_C2H2_sf"/>
</dbReference>
<evidence type="ECO:0000256" key="1">
    <source>
        <dbReference type="ARBA" id="ARBA00004123"/>
    </source>
</evidence>
<accession>A0AAN7V1K7</accession>
<dbReference type="GO" id="GO:0006357">
    <property type="term" value="P:regulation of transcription by RNA polymerase II"/>
    <property type="evidence" value="ECO:0007669"/>
    <property type="project" value="TreeGrafter"/>
</dbReference>
<dbReference type="GO" id="GO:0008270">
    <property type="term" value="F:zinc ion binding"/>
    <property type="evidence" value="ECO:0007669"/>
    <property type="project" value="UniProtKB-KW"/>
</dbReference>
<dbReference type="InterPro" id="IPR050589">
    <property type="entry name" value="Ikaros_C2H2-ZF"/>
</dbReference>
<dbReference type="Proteomes" id="UP001329430">
    <property type="component" value="Chromosome 7"/>
</dbReference>
<comment type="subcellular location">
    <subcellularLocation>
        <location evidence="1">Nucleus</location>
    </subcellularLocation>
</comment>
<feature type="domain" description="C2H2-type" evidence="11">
    <location>
        <begin position="169"/>
        <end position="196"/>
    </location>
</feature>
<evidence type="ECO:0000259" key="11">
    <source>
        <dbReference type="PROSITE" id="PS50157"/>
    </source>
</evidence>
<keyword evidence="13" id="KW-1185">Reference proteome</keyword>
<keyword evidence="2" id="KW-0479">Metal-binding</keyword>
<evidence type="ECO:0000256" key="4">
    <source>
        <dbReference type="ARBA" id="ARBA00022771"/>
    </source>
</evidence>
<dbReference type="PANTHER" id="PTHR24404:SF114">
    <property type="entry name" value="KLUMPFUSS, ISOFORM B-RELATED"/>
    <property type="match status" value="1"/>
</dbReference>
<keyword evidence="8" id="KW-0804">Transcription</keyword>
<dbReference type="PROSITE" id="PS00028">
    <property type="entry name" value="ZINC_FINGER_C2H2_1"/>
    <property type="match status" value="5"/>
</dbReference>
<dbReference type="SMART" id="SM00355">
    <property type="entry name" value="ZnF_C2H2"/>
    <property type="match status" value="6"/>
</dbReference>
<sequence>MEVLMKSIAQSHVQDRRIEQVKWNQLLEPGAIMSPDCFGYLMRMGQKSSNRRYCILKDGCLYFYYDTHSQNAFGVACLYGYTVHESPDKSIKFAFEVMPGDLSQKPFYFYTETEQDQKRLKMFPFSTVFNHAHLHLYANPPLSTNEPFSEDNSVNITSNRTETIPGKSQSCNICGRVLSSASSYYVHMKVHSNSKPFQCTSCEAAFCRKPYLEAHLRTHTGERPFKCNYCDKRFTQKSSLNTHKRMHTGERPYSCDICEKKFAVKSYVTAHRWTHLSEKPLSCSYCSLHFTSKHQFLIHSKTHTTRQMFNCTICGRSFAKDSYLIRHQNRVHRYVEVKSEPANNWG</sequence>
<keyword evidence="5" id="KW-0862">Zinc</keyword>
<dbReference type="Pfam" id="PF00169">
    <property type="entry name" value="PH"/>
    <property type="match status" value="1"/>
</dbReference>
<evidence type="ECO:0000256" key="8">
    <source>
        <dbReference type="ARBA" id="ARBA00023163"/>
    </source>
</evidence>
<evidence type="ECO:0000256" key="7">
    <source>
        <dbReference type="ARBA" id="ARBA00023125"/>
    </source>
</evidence>
<dbReference type="GO" id="GO:0000978">
    <property type="term" value="F:RNA polymerase II cis-regulatory region sequence-specific DNA binding"/>
    <property type="evidence" value="ECO:0007669"/>
    <property type="project" value="TreeGrafter"/>
</dbReference>
<keyword evidence="6" id="KW-0805">Transcription regulation</keyword>
<dbReference type="FunFam" id="3.30.160.60:FF:002716">
    <property type="entry name" value="Zinc finger protein 212"/>
    <property type="match status" value="1"/>
</dbReference>
<dbReference type="SUPFAM" id="SSF50729">
    <property type="entry name" value="PH domain-like"/>
    <property type="match status" value="1"/>
</dbReference>
<evidence type="ECO:0000256" key="2">
    <source>
        <dbReference type="ARBA" id="ARBA00022723"/>
    </source>
</evidence>
<evidence type="ECO:0000256" key="6">
    <source>
        <dbReference type="ARBA" id="ARBA00023015"/>
    </source>
</evidence>
<reference evidence="12 13" key="1">
    <citation type="journal article" date="2024" name="Insects">
        <title>An Improved Chromosome-Level Genome Assembly of the Firefly Pyrocoelia pectoralis.</title>
        <authorList>
            <person name="Fu X."/>
            <person name="Meyer-Rochow V.B."/>
            <person name="Ballantyne L."/>
            <person name="Zhu X."/>
        </authorList>
    </citation>
    <scope>NUCLEOTIDE SEQUENCE [LARGE SCALE GENOMIC DNA]</scope>
    <source>
        <strain evidence="12">XCY_ONT2</strain>
    </source>
</reference>
<evidence type="ECO:0000256" key="3">
    <source>
        <dbReference type="ARBA" id="ARBA00022737"/>
    </source>
</evidence>
<dbReference type="InterPro" id="IPR013087">
    <property type="entry name" value="Znf_C2H2_type"/>
</dbReference>
<dbReference type="GO" id="GO:0005634">
    <property type="term" value="C:nucleus"/>
    <property type="evidence" value="ECO:0007669"/>
    <property type="project" value="UniProtKB-SubCell"/>
</dbReference>
<evidence type="ECO:0000256" key="10">
    <source>
        <dbReference type="PROSITE-ProRule" id="PRU00042"/>
    </source>
</evidence>
<evidence type="ECO:0000256" key="5">
    <source>
        <dbReference type="ARBA" id="ARBA00022833"/>
    </source>
</evidence>
<gene>
    <name evidence="12" type="ORF">RI129_009317</name>
</gene>
<dbReference type="Pfam" id="PF00096">
    <property type="entry name" value="zf-C2H2"/>
    <property type="match status" value="4"/>
</dbReference>
<dbReference type="InterPro" id="IPR001849">
    <property type="entry name" value="PH_domain"/>
</dbReference>
<dbReference type="AlphaFoldDB" id="A0AAN7V1K7"/>
<feature type="domain" description="C2H2-type" evidence="11">
    <location>
        <begin position="197"/>
        <end position="224"/>
    </location>
</feature>
<dbReference type="PROSITE" id="PS50157">
    <property type="entry name" value="ZINC_FINGER_C2H2_2"/>
    <property type="match status" value="6"/>
</dbReference>
<keyword evidence="4 10" id="KW-0863">Zinc-finger</keyword>
<feature type="domain" description="C2H2-type" evidence="11">
    <location>
        <begin position="225"/>
        <end position="252"/>
    </location>
</feature>
<proteinExistence type="predicted"/>
<comment type="caution">
    <text evidence="12">The sequence shown here is derived from an EMBL/GenBank/DDBJ whole genome shotgun (WGS) entry which is preliminary data.</text>
</comment>
<dbReference type="Gene3D" id="3.30.160.60">
    <property type="entry name" value="Classic Zinc Finger"/>
    <property type="match status" value="5"/>
</dbReference>
<evidence type="ECO:0000313" key="12">
    <source>
        <dbReference type="EMBL" id="KAK5640770.1"/>
    </source>
</evidence>
<dbReference type="Gene3D" id="2.30.29.30">
    <property type="entry name" value="Pleckstrin-homology domain (PH domain)/Phosphotyrosine-binding domain (PTB)"/>
    <property type="match status" value="1"/>
</dbReference>
<keyword evidence="3" id="KW-0677">Repeat</keyword>
<dbReference type="EMBL" id="JAVRBK010000007">
    <property type="protein sequence ID" value="KAK5640770.1"/>
    <property type="molecule type" value="Genomic_DNA"/>
</dbReference>
<organism evidence="12 13">
    <name type="scientific">Pyrocoelia pectoralis</name>
    <dbReference type="NCBI Taxonomy" id="417401"/>
    <lineage>
        <taxon>Eukaryota</taxon>
        <taxon>Metazoa</taxon>
        <taxon>Ecdysozoa</taxon>
        <taxon>Arthropoda</taxon>
        <taxon>Hexapoda</taxon>
        <taxon>Insecta</taxon>
        <taxon>Pterygota</taxon>
        <taxon>Neoptera</taxon>
        <taxon>Endopterygota</taxon>
        <taxon>Coleoptera</taxon>
        <taxon>Polyphaga</taxon>
        <taxon>Elateriformia</taxon>
        <taxon>Elateroidea</taxon>
        <taxon>Lampyridae</taxon>
        <taxon>Lampyrinae</taxon>
        <taxon>Pyrocoelia</taxon>
    </lineage>
</organism>
<dbReference type="FunFam" id="3.30.160.60:FF:000557">
    <property type="entry name" value="zinc finger and SCAN domain-containing protein 29"/>
    <property type="match status" value="1"/>
</dbReference>
<dbReference type="GO" id="GO:0003700">
    <property type="term" value="F:DNA-binding transcription factor activity"/>
    <property type="evidence" value="ECO:0007669"/>
    <property type="project" value="TreeGrafter"/>
</dbReference>
<feature type="domain" description="C2H2-type" evidence="11">
    <location>
        <begin position="309"/>
        <end position="332"/>
    </location>
</feature>
<evidence type="ECO:0000313" key="13">
    <source>
        <dbReference type="Proteomes" id="UP001329430"/>
    </source>
</evidence>
<feature type="domain" description="C2H2-type" evidence="11">
    <location>
        <begin position="281"/>
        <end position="308"/>
    </location>
</feature>
<dbReference type="FunFam" id="3.30.160.60:FF:000045">
    <property type="entry name" value="ZFP69 zinc finger protein B"/>
    <property type="match status" value="1"/>
</dbReference>
<dbReference type="PANTHER" id="PTHR24404">
    <property type="entry name" value="ZINC FINGER PROTEIN"/>
    <property type="match status" value="1"/>
</dbReference>
<evidence type="ECO:0000256" key="9">
    <source>
        <dbReference type="ARBA" id="ARBA00023242"/>
    </source>
</evidence>
<dbReference type="InterPro" id="IPR011993">
    <property type="entry name" value="PH-like_dom_sf"/>
</dbReference>
<name>A0AAN7V1K7_9COLE</name>
<feature type="domain" description="C2H2-type" evidence="11">
    <location>
        <begin position="253"/>
        <end position="280"/>
    </location>
</feature>
<protein>
    <recommendedName>
        <fullName evidence="11">C2H2-type domain-containing protein</fullName>
    </recommendedName>
</protein>
<keyword evidence="7" id="KW-0238">DNA-binding</keyword>
<keyword evidence="9" id="KW-0539">Nucleus</keyword>
<dbReference type="SUPFAM" id="SSF57667">
    <property type="entry name" value="beta-beta-alpha zinc fingers"/>
    <property type="match status" value="3"/>
</dbReference>